<feature type="region of interest" description="Disordered" evidence="1">
    <location>
        <begin position="189"/>
        <end position="229"/>
    </location>
</feature>
<dbReference type="SUPFAM" id="SSF54593">
    <property type="entry name" value="Glyoxalase/Bleomycin resistance protein/Dihydroxybiphenyl dioxygenase"/>
    <property type="match status" value="1"/>
</dbReference>
<proteinExistence type="predicted"/>
<reference evidence="4" key="1">
    <citation type="journal article" date="2019" name="Int. J. Syst. Evol. Microbiol.">
        <title>The Global Catalogue of Microorganisms (GCM) 10K type strain sequencing project: providing services to taxonomists for standard genome sequencing and annotation.</title>
        <authorList>
            <consortium name="The Broad Institute Genomics Platform"/>
            <consortium name="The Broad Institute Genome Sequencing Center for Infectious Disease"/>
            <person name="Wu L."/>
            <person name="Ma J."/>
        </authorList>
    </citation>
    <scope>NUCLEOTIDE SEQUENCE [LARGE SCALE GENOMIC DNA]</scope>
    <source>
        <strain evidence="4">JCM 14545</strain>
    </source>
</reference>
<dbReference type="InterPro" id="IPR050383">
    <property type="entry name" value="GlyoxalaseI/FosfomycinResist"/>
</dbReference>
<protein>
    <recommendedName>
        <fullName evidence="2">VOC domain-containing protein</fullName>
    </recommendedName>
</protein>
<evidence type="ECO:0000256" key="1">
    <source>
        <dbReference type="SAM" id="MobiDB-lite"/>
    </source>
</evidence>
<evidence type="ECO:0000313" key="3">
    <source>
        <dbReference type="EMBL" id="GAA1972177.1"/>
    </source>
</evidence>
<dbReference type="Gene3D" id="3.10.180.10">
    <property type="entry name" value="2,3-Dihydroxybiphenyl 1,2-Dioxygenase, domain 1"/>
    <property type="match status" value="1"/>
</dbReference>
<dbReference type="Pfam" id="PF09346">
    <property type="entry name" value="SMI1_KNR4"/>
    <property type="match status" value="1"/>
</dbReference>
<feature type="compositionally biased region" description="Basic and acidic residues" evidence="1">
    <location>
        <begin position="216"/>
        <end position="227"/>
    </location>
</feature>
<dbReference type="Gene3D" id="3.40.1580.10">
    <property type="entry name" value="SMI1/KNR4-like"/>
    <property type="match status" value="1"/>
</dbReference>
<dbReference type="Pfam" id="PF00903">
    <property type="entry name" value="Glyoxalase"/>
    <property type="match status" value="1"/>
</dbReference>
<evidence type="ECO:0000259" key="2">
    <source>
        <dbReference type="PROSITE" id="PS51819"/>
    </source>
</evidence>
<keyword evidence="4" id="KW-1185">Reference proteome</keyword>
<dbReference type="PANTHER" id="PTHR21366:SF14">
    <property type="entry name" value="GLYOXALASE DOMAIN-CONTAINING PROTEIN 5"/>
    <property type="match status" value="1"/>
</dbReference>
<evidence type="ECO:0000313" key="4">
    <source>
        <dbReference type="Proteomes" id="UP001501116"/>
    </source>
</evidence>
<dbReference type="SMART" id="SM00860">
    <property type="entry name" value="SMI1_KNR4"/>
    <property type="match status" value="1"/>
</dbReference>
<dbReference type="InterPro" id="IPR037523">
    <property type="entry name" value="VOC_core"/>
</dbReference>
<dbReference type="RefSeq" id="WP_344424458.1">
    <property type="nucleotide sequence ID" value="NZ_BAAANN010000023.1"/>
</dbReference>
<dbReference type="InterPro" id="IPR004360">
    <property type="entry name" value="Glyas_Fos-R_dOase_dom"/>
</dbReference>
<accession>A0ABP5D170</accession>
<dbReference type="EMBL" id="BAAANN010000023">
    <property type="protein sequence ID" value="GAA1972177.1"/>
    <property type="molecule type" value="Genomic_DNA"/>
</dbReference>
<name>A0ABP5D170_9PSEU</name>
<dbReference type="CDD" id="cd07253">
    <property type="entry name" value="GLOD5"/>
    <property type="match status" value="1"/>
</dbReference>
<dbReference type="InterPro" id="IPR018958">
    <property type="entry name" value="Knr4/Smi1-like_dom"/>
</dbReference>
<organism evidence="3 4">
    <name type="scientific">Amycolatopsis minnesotensis</name>
    <dbReference type="NCBI Taxonomy" id="337894"/>
    <lineage>
        <taxon>Bacteria</taxon>
        <taxon>Bacillati</taxon>
        <taxon>Actinomycetota</taxon>
        <taxon>Actinomycetes</taxon>
        <taxon>Pseudonocardiales</taxon>
        <taxon>Pseudonocardiaceae</taxon>
        <taxon>Amycolatopsis</taxon>
    </lineage>
</organism>
<gene>
    <name evidence="3" type="ORF">GCM10009754_53350</name>
</gene>
<dbReference type="InterPro" id="IPR029068">
    <property type="entry name" value="Glyas_Bleomycin-R_OHBP_Dase"/>
</dbReference>
<dbReference type="PANTHER" id="PTHR21366">
    <property type="entry name" value="GLYOXALASE FAMILY PROTEIN"/>
    <property type="match status" value="1"/>
</dbReference>
<dbReference type="SUPFAM" id="SSF160631">
    <property type="entry name" value="SMI1/KNR4-like"/>
    <property type="match status" value="1"/>
</dbReference>
<dbReference type="InterPro" id="IPR037883">
    <property type="entry name" value="Knr4/Smi1-like_sf"/>
</dbReference>
<dbReference type="Proteomes" id="UP001501116">
    <property type="component" value="Unassembled WGS sequence"/>
</dbReference>
<dbReference type="PROSITE" id="PS51819">
    <property type="entry name" value="VOC"/>
    <property type="match status" value="1"/>
</dbReference>
<comment type="caution">
    <text evidence="3">The sequence shown here is derived from an EMBL/GenBank/DDBJ whole genome shotgun (WGS) entry which is preliminary data.</text>
</comment>
<feature type="domain" description="VOC" evidence="2">
    <location>
        <begin position="241"/>
        <end position="362"/>
    </location>
</feature>
<sequence>MSAQVPVAAAEWTVFLRGYSSKFLDDSSLLRAFEENGAGEFVRSHVQREGWIGYEPVSADAVVAVEERLGTRLPPTYRNFLLASNGFGYVADVDLLNVDEIGWLSERDPDLVEAWSSALDDSERQMLERSLLIAQDDGGPGVHWLLHPGDAAEDGEWAAYEWFTGDGSRPGDDRYDSFGALMVQATQRLDTDPAEQEQTDSPAHADRGVHCAQPDSPRHSAPFDRTRQVASGRISPVHIDRLDHLTLTVVDQDATIDFYTRVLGMEAVVFGEGRTALAFGDNRIGLRVAGQDTEDATAASPGPGTAELCFVVDEPVLLLIDKLGEQGVGIEAGPARSTGARGTIYSLHLRDPDGNLIKLSNYLD</sequence>